<keyword evidence="1" id="KW-0378">Hydrolase</keyword>
<evidence type="ECO:0000256" key="1">
    <source>
        <dbReference type="ARBA" id="ARBA00022801"/>
    </source>
</evidence>
<evidence type="ECO:0000313" key="4">
    <source>
        <dbReference type="EMBL" id="PSB03577.1"/>
    </source>
</evidence>
<sequence>MGISHRNRQKFVLLGLGIALTSSLYPGSVEAQNCYMITASGQRINLGSICGAKPPQANLFRIPIKRRSSKTPVIEVTFNNRYTFEMILDTGASGTVITQEMANLLKLKPTGQITAEIADGSQVKFATSVVRSISVNGAVVNNVEVAIAKGGNLGLLGHDFFGKYNVRILENAIELQPR</sequence>
<name>A0A2T1C624_9CYAN</name>
<dbReference type="SUPFAM" id="SSF50630">
    <property type="entry name" value="Acid proteases"/>
    <property type="match status" value="1"/>
</dbReference>
<dbReference type="RefSeq" id="WP_106288111.1">
    <property type="nucleotide sequence ID" value="NZ_CAWNTC010000250.1"/>
</dbReference>
<dbReference type="Gene3D" id="2.40.70.10">
    <property type="entry name" value="Acid Proteases"/>
    <property type="match status" value="1"/>
</dbReference>
<dbReference type="GO" id="GO:0004190">
    <property type="term" value="F:aspartic-type endopeptidase activity"/>
    <property type="evidence" value="ECO:0007669"/>
    <property type="project" value="InterPro"/>
</dbReference>
<feature type="chain" id="PRO_5015768257" evidence="2">
    <location>
        <begin position="32"/>
        <end position="178"/>
    </location>
</feature>
<reference evidence="4 5" key="1">
    <citation type="submission" date="2018-02" db="EMBL/GenBank/DDBJ databases">
        <authorList>
            <person name="Cohen D.B."/>
            <person name="Kent A.D."/>
        </authorList>
    </citation>
    <scope>NUCLEOTIDE SEQUENCE [LARGE SCALE GENOMIC DNA]</scope>
    <source>
        <strain evidence="4 5">CCAP 1448/3</strain>
    </source>
</reference>
<feature type="signal peptide" evidence="2">
    <location>
        <begin position="1"/>
        <end position="31"/>
    </location>
</feature>
<proteinExistence type="predicted"/>
<dbReference type="InterPro" id="IPR021109">
    <property type="entry name" value="Peptidase_aspartic_dom_sf"/>
</dbReference>
<keyword evidence="2" id="KW-0732">Signal</keyword>
<dbReference type="InterPro" id="IPR034122">
    <property type="entry name" value="Retropepsin-like_bacterial"/>
</dbReference>
<organism evidence="4 5">
    <name type="scientific">Merismopedia glauca CCAP 1448/3</name>
    <dbReference type="NCBI Taxonomy" id="1296344"/>
    <lineage>
        <taxon>Bacteria</taxon>
        <taxon>Bacillati</taxon>
        <taxon>Cyanobacteriota</taxon>
        <taxon>Cyanophyceae</taxon>
        <taxon>Synechococcales</taxon>
        <taxon>Merismopediaceae</taxon>
        <taxon>Merismopedia</taxon>
    </lineage>
</organism>
<dbReference type="EMBL" id="PVWJ01000029">
    <property type="protein sequence ID" value="PSB03577.1"/>
    <property type="molecule type" value="Genomic_DNA"/>
</dbReference>
<dbReference type="GO" id="GO:0006508">
    <property type="term" value="P:proteolysis"/>
    <property type="evidence" value="ECO:0007669"/>
    <property type="project" value="UniProtKB-KW"/>
</dbReference>
<protein>
    <submittedName>
        <fullName evidence="4">Aspartyl protease</fullName>
    </submittedName>
</protein>
<dbReference type="AlphaFoldDB" id="A0A2T1C624"/>
<feature type="domain" description="Peptidase A2" evidence="3">
    <location>
        <begin position="84"/>
        <end position="160"/>
    </location>
</feature>
<dbReference type="Pfam" id="PF13975">
    <property type="entry name" value="gag-asp_proteas"/>
    <property type="match status" value="1"/>
</dbReference>
<gene>
    <name evidence="4" type="ORF">C7B64_07970</name>
</gene>
<dbReference type="InterPro" id="IPR001995">
    <property type="entry name" value="Peptidase_A2_cat"/>
</dbReference>
<dbReference type="PROSITE" id="PS50175">
    <property type="entry name" value="ASP_PROT_RETROV"/>
    <property type="match status" value="1"/>
</dbReference>
<evidence type="ECO:0000313" key="5">
    <source>
        <dbReference type="Proteomes" id="UP000238762"/>
    </source>
</evidence>
<evidence type="ECO:0000259" key="3">
    <source>
        <dbReference type="PROSITE" id="PS50175"/>
    </source>
</evidence>
<accession>A0A2T1C624</accession>
<keyword evidence="4" id="KW-0645">Protease</keyword>
<reference evidence="4 5" key="2">
    <citation type="submission" date="2018-03" db="EMBL/GenBank/DDBJ databases">
        <title>The ancient ancestry and fast evolution of plastids.</title>
        <authorList>
            <person name="Moore K.R."/>
            <person name="Magnabosco C."/>
            <person name="Momper L."/>
            <person name="Gold D.A."/>
            <person name="Bosak T."/>
            <person name="Fournier G.P."/>
        </authorList>
    </citation>
    <scope>NUCLEOTIDE SEQUENCE [LARGE SCALE GENOMIC DNA]</scope>
    <source>
        <strain evidence="4 5">CCAP 1448/3</strain>
    </source>
</reference>
<evidence type="ECO:0000256" key="2">
    <source>
        <dbReference type="SAM" id="SignalP"/>
    </source>
</evidence>
<comment type="caution">
    <text evidence="4">The sequence shown here is derived from an EMBL/GenBank/DDBJ whole genome shotgun (WGS) entry which is preliminary data.</text>
</comment>
<dbReference type="OrthoDB" id="513120at2"/>
<keyword evidence="5" id="KW-1185">Reference proteome</keyword>
<dbReference type="Proteomes" id="UP000238762">
    <property type="component" value="Unassembled WGS sequence"/>
</dbReference>
<dbReference type="CDD" id="cd05483">
    <property type="entry name" value="retropepsin_like_bacteria"/>
    <property type="match status" value="1"/>
</dbReference>